<name>Q2WAW6_PARM1</name>
<dbReference type="KEGG" id="mag:amb0205"/>
<dbReference type="STRING" id="342108.amb0205"/>
<organism evidence="1 2">
    <name type="scientific">Paramagnetospirillum magneticum (strain ATCC 700264 / AMB-1)</name>
    <name type="common">Magnetospirillum magneticum</name>
    <dbReference type="NCBI Taxonomy" id="342108"/>
    <lineage>
        <taxon>Bacteria</taxon>
        <taxon>Pseudomonadati</taxon>
        <taxon>Pseudomonadota</taxon>
        <taxon>Alphaproteobacteria</taxon>
        <taxon>Rhodospirillales</taxon>
        <taxon>Magnetospirillaceae</taxon>
        <taxon>Paramagnetospirillum</taxon>
    </lineage>
</organism>
<accession>Q2WAW6</accession>
<protein>
    <submittedName>
        <fullName evidence="1">Uncharacterized protein</fullName>
    </submittedName>
</protein>
<gene>
    <name evidence="1" type="ordered locus">amb0205</name>
</gene>
<sequence>MFREPDMILYTLRCSHDHHFEEWFDNSGDYDTKKDAGALTCPECGDKEVGKAIMAPNVGKGRAAAAPPPSCGTPMGCGGCPMAGQH</sequence>
<reference evidence="1 2" key="1">
    <citation type="journal article" date="2005" name="DNA Res.">
        <title>Complete genome sequence of the facultative anaerobic magnetotactic bacterium Magnetospirillum sp. strain AMB-1.</title>
        <authorList>
            <person name="Matsunaga T."/>
            <person name="Okamura Y."/>
            <person name="Fukuda Y."/>
            <person name="Wahyudi A.T."/>
            <person name="Murase Y."/>
            <person name="Takeyama H."/>
        </authorList>
    </citation>
    <scope>NUCLEOTIDE SEQUENCE [LARGE SCALE GENOMIC DNA]</scope>
    <source>
        <strain evidence="2">ATCC 700264 / AMB-1</strain>
    </source>
</reference>
<dbReference type="AlphaFoldDB" id="Q2WAW6"/>
<keyword evidence="2" id="KW-1185">Reference proteome</keyword>
<dbReference type="HOGENOM" id="CLU_191430_0_0_5"/>
<evidence type="ECO:0000313" key="2">
    <source>
        <dbReference type="Proteomes" id="UP000007058"/>
    </source>
</evidence>
<dbReference type="Proteomes" id="UP000007058">
    <property type="component" value="Chromosome"/>
</dbReference>
<dbReference type="InterPro" id="IPR009562">
    <property type="entry name" value="DUF1178"/>
</dbReference>
<dbReference type="Pfam" id="PF06676">
    <property type="entry name" value="DUF1178"/>
    <property type="match status" value="1"/>
</dbReference>
<evidence type="ECO:0000313" key="1">
    <source>
        <dbReference type="EMBL" id="BAE49009.1"/>
    </source>
</evidence>
<dbReference type="EMBL" id="AP007255">
    <property type="protein sequence ID" value="BAE49009.1"/>
    <property type="molecule type" value="Genomic_DNA"/>
</dbReference>
<proteinExistence type="predicted"/>